<name>A0A6P4I3N7_DROKI</name>
<dbReference type="GO" id="GO:0005634">
    <property type="term" value="C:nucleus"/>
    <property type="evidence" value="ECO:0007669"/>
    <property type="project" value="UniProtKB-SubCell"/>
</dbReference>
<dbReference type="GeneID" id="108075548"/>
<accession>A0A6P4I3N7</accession>
<reference evidence="5" key="1">
    <citation type="submission" date="2025-08" db="UniProtKB">
        <authorList>
            <consortium name="RefSeq"/>
        </authorList>
    </citation>
    <scope>IDENTIFICATION</scope>
    <source>
        <strain evidence="5">14028-0561.14</strain>
        <tissue evidence="5">Whole fly</tissue>
    </source>
</reference>
<comment type="subcellular location">
    <subcellularLocation>
        <location evidence="1">Nucleus</location>
    </subcellularLocation>
</comment>
<organism evidence="4 5">
    <name type="scientific">Drosophila kikkawai</name>
    <name type="common">Fruit fly</name>
    <dbReference type="NCBI Taxonomy" id="30033"/>
    <lineage>
        <taxon>Eukaryota</taxon>
        <taxon>Metazoa</taxon>
        <taxon>Ecdysozoa</taxon>
        <taxon>Arthropoda</taxon>
        <taxon>Hexapoda</taxon>
        <taxon>Insecta</taxon>
        <taxon>Pterygota</taxon>
        <taxon>Neoptera</taxon>
        <taxon>Endopterygota</taxon>
        <taxon>Diptera</taxon>
        <taxon>Brachycera</taxon>
        <taxon>Muscomorpha</taxon>
        <taxon>Ephydroidea</taxon>
        <taxon>Drosophilidae</taxon>
        <taxon>Drosophila</taxon>
        <taxon>Sophophora</taxon>
    </lineage>
</organism>
<keyword evidence="1" id="KW-0539">Nucleus</keyword>
<sequence>MSMSLKRNQLRYSKPPPQNRQELLQSIERDRGVLGAYLQKLNSQQEDITTSPASAPLAPSTPSAPVQQRCSYDLFFESACITVKNLPPKLAAEAKSRISQIISEFEIRAIEMEALPHQGQAMGKSRSTGDTLVDDKSEIVYEFHPCP</sequence>
<evidence type="ECO:0000259" key="3">
    <source>
        <dbReference type="PROSITE" id="PS51031"/>
    </source>
</evidence>
<evidence type="ECO:0000256" key="2">
    <source>
        <dbReference type="SAM" id="MobiDB-lite"/>
    </source>
</evidence>
<protein>
    <recommendedName>
        <fullName evidence="3">BESS domain-containing protein</fullName>
    </recommendedName>
</protein>
<gene>
    <name evidence="5" type="primary">LOC108075548</name>
</gene>
<dbReference type="Proteomes" id="UP001652661">
    <property type="component" value="Chromosome 3R"/>
</dbReference>
<dbReference type="Pfam" id="PF02944">
    <property type="entry name" value="BESS"/>
    <property type="match status" value="1"/>
</dbReference>
<evidence type="ECO:0000256" key="1">
    <source>
        <dbReference type="PROSITE-ProRule" id="PRU00371"/>
    </source>
</evidence>
<dbReference type="GO" id="GO:0003677">
    <property type="term" value="F:DNA binding"/>
    <property type="evidence" value="ECO:0007669"/>
    <property type="project" value="InterPro"/>
</dbReference>
<feature type="region of interest" description="Disordered" evidence="2">
    <location>
        <begin position="44"/>
        <end position="63"/>
    </location>
</feature>
<dbReference type="AlphaFoldDB" id="A0A6P4I3N7"/>
<dbReference type="InterPro" id="IPR004210">
    <property type="entry name" value="BESS_motif"/>
</dbReference>
<evidence type="ECO:0000313" key="5">
    <source>
        <dbReference type="RefSeq" id="XP_017023542.1"/>
    </source>
</evidence>
<dbReference type="OrthoDB" id="6487365at2759"/>
<dbReference type="PROSITE" id="PS51031">
    <property type="entry name" value="BESS"/>
    <property type="match status" value="1"/>
</dbReference>
<feature type="compositionally biased region" description="Low complexity" evidence="2">
    <location>
        <begin position="49"/>
        <end position="63"/>
    </location>
</feature>
<proteinExistence type="predicted"/>
<keyword evidence="4" id="KW-1185">Reference proteome</keyword>
<evidence type="ECO:0000313" key="4">
    <source>
        <dbReference type="Proteomes" id="UP001652661"/>
    </source>
</evidence>
<dbReference type="RefSeq" id="XP_017023542.1">
    <property type="nucleotide sequence ID" value="XM_017168053.3"/>
</dbReference>
<feature type="domain" description="BESS" evidence="3">
    <location>
        <begin position="69"/>
        <end position="108"/>
    </location>
</feature>